<dbReference type="EMBL" id="SSOP01000207">
    <property type="protein sequence ID" value="KAB5590002.1"/>
    <property type="molecule type" value="Genomic_DNA"/>
</dbReference>
<evidence type="ECO:0000256" key="7">
    <source>
        <dbReference type="ARBA" id="ARBA00022839"/>
    </source>
</evidence>
<organism evidence="13 14">
    <name type="scientific">Ceratobasidium theobromae</name>
    <dbReference type="NCBI Taxonomy" id="1582974"/>
    <lineage>
        <taxon>Eukaryota</taxon>
        <taxon>Fungi</taxon>
        <taxon>Dikarya</taxon>
        <taxon>Basidiomycota</taxon>
        <taxon>Agaricomycotina</taxon>
        <taxon>Agaricomycetes</taxon>
        <taxon>Cantharellales</taxon>
        <taxon>Ceratobasidiaceae</taxon>
        <taxon>Ceratobasidium</taxon>
    </lineage>
</organism>
<evidence type="ECO:0000256" key="8">
    <source>
        <dbReference type="ARBA" id="ARBA00022884"/>
    </source>
</evidence>
<sequence>MAAYLKIKVPSRSVPWEVGKSNPITWISARDEIAQFDVQLARLRSDGLLFVARNVSTSWHALNVELNSVPTGDDYYVIFLDSTHGVVHALSERFSIVGAGGSAPAGSFQNAVPTASTVTLSGGPHPTAQFAFTFVTWNGASTRWGAPGYGWHAVGWNGMVAGIMALGVAIGSLRSWENSLGATQFWTDVSGDLATRLTYVYTMHEAAGVSWVAGGHITYWTARQGGEGLQFLDAVLAFEALAAGYFFGAVGKVLVETGTRGARISAYIDLHPRRPHALARRRGLWETWWRVADCVCLHMSNHLQRIAARTGTSLSSLALSFGILHELTAVVPLAAVFFGARAAGAGESAVDAVRRHRYGAWIDEGEAWAARVTRRYYKEPRAADVANAVLAYGVVKRLSPSLLLLVANALAPPLPRRAFRPPGYRAAQRALLAAAATCHALRAACFPVAARVLRSPQLRPLAVADLGESARELEAKIDFLLAHEHLWPYIQLVDVEIYARGSATLAHKILRIVAALPNLQLFSFKLPTYRVFRDALVSDLQRAPHHSYAHISTLCIDASNLWLVPHFTHLHELVIWSWPSLVDRQGGLDRTETSNGWKAFLMGLGPAMREVEVGGLSVYDSLANHIATVAILRILHRKEEHGAIPLDDPRVACIPRKILRATRALWEDSQDDPEEYEGGLIRGSSTVHRIIYFDLQEECGSCYEAVCGEWQDVGPALVLSTRDLRDRQVDSTMAEIVIRKRPLVADGQSSQRKFYKKSARGKVIKGNGMSGTISNAEYKAVNSVRRLPTPEPSVCPPRAKWDIPSFPRMDVVESPLFNPPIILLQTVVDEVRHRSLPLYARLKSLILAEDKQIYVFYNEFHSQTAVVRVEDETPNDRNDRGIRVAVLWYRNHYAHSRLKTPSLPEIVLLTDDGENRRHATQKGITSISVREYVSGTRDSSALLDLLAAESIDQDTETKPAQRKILYEPYLPQATLIAGVKSGHLHQGHFNANAYNYLEGNVNVPGFAKPVLLLGREAMNRSVQGDVVVVELLPESEWKAPTDAVIDVDSARRNDNPDDSASEAEHSDDEEAVNTKSRLAASEKQPTGRVVGVIKRNWRAYVCHIDRSSLSSTMATLSAQTVFATPVDRALPRIRLRTRQAPALLGQKILVSLDRWDSHSRYPDGHFVRALGKAESKEAERESLLLEFDIPYRPFGRAILDCLPRAGDKWVVPPKDDKSPEWRDRQDFRDLIICSIDPPNCQDIDDALHARLLPNGNIEAGVHIADVSYFVHPDTPMDNEAAARGTTVYLVDKRIDMLPSLLGTNLCSLRPHVERLAFSAIWELTPEADIVDVRFTKSVIASKAAFTYEEAQIRKDDPTMNDQLTQSIRLLNSLAQKLKAKRMAAGALNLASPEVKIHLDSSESSDPIDVEQKELRETNSLVEEFMLLANVSVARQIQESFPATAVLRRHMPPPQSNFEKLQDLLLKLKGMPLDVSSSGALAASLDKCIDPEEPAFNTLVRIMATRCMLSAEYFCAGSVSRETFGHYGLASPIYTHFTSPIRRYADVLAHRQLAAAIGYTPLHATLHTKSHVERIMTVINRRHRMAQMAGRASVEFYVGLALKARNLAVQDNQGVVEDAFVIRAFRNGVSVFVSKLGIEGLVTFKNEQDFDPEGYSLNLPGPNGNVKVAVFDRVRVKIWVEQDKNTLRGKVKMSLMSPIDSVGL</sequence>
<keyword evidence="14" id="KW-1185">Reference proteome</keyword>
<keyword evidence="3" id="KW-0698">rRNA processing</keyword>
<dbReference type="PANTHER" id="PTHR23355">
    <property type="entry name" value="RIBONUCLEASE"/>
    <property type="match status" value="1"/>
</dbReference>
<dbReference type="Proteomes" id="UP000383932">
    <property type="component" value="Unassembled WGS sequence"/>
</dbReference>
<keyword evidence="5" id="KW-0378">Hydrolase</keyword>
<evidence type="ECO:0000313" key="13">
    <source>
        <dbReference type="EMBL" id="KAB5590002.1"/>
    </source>
</evidence>
<dbReference type="Pfam" id="PF13638">
    <property type="entry name" value="PIN_4"/>
    <property type="match status" value="1"/>
</dbReference>
<name>A0A5N5QE17_9AGAM</name>
<dbReference type="PANTHER" id="PTHR23355:SF35">
    <property type="entry name" value="EXOSOME COMPLEX EXONUCLEASE RRP44"/>
    <property type="match status" value="1"/>
</dbReference>
<evidence type="ECO:0000256" key="1">
    <source>
        <dbReference type="ARBA" id="ARBA00004123"/>
    </source>
</evidence>
<dbReference type="SMART" id="SM00955">
    <property type="entry name" value="RNB"/>
    <property type="match status" value="1"/>
</dbReference>
<dbReference type="GO" id="GO:0004519">
    <property type="term" value="F:endonuclease activity"/>
    <property type="evidence" value="ECO:0007669"/>
    <property type="project" value="TreeGrafter"/>
</dbReference>
<dbReference type="GO" id="GO:0003723">
    <property type="term" value="F:RNA binding"/>
    <property type="evidence" value="ECO:0007669"/>
    <property type="project" value="UniProtKB-KW"/>
</dbReference>
<accession>A0A5N5QE17</accession>
<dbReference type="Pfam" id="PF17215">
    <property type="entry name" value="Rrp44_S1"/>
    <property type="match status" value="1"/>
</dbReference>
<evidence type="ECO:0000259" key="12">
    <source>
        <dbReference type="SMART" id="SM00955"/>
    </source>
</evidence>
<keyword evidence="7 13" id="KW-0269">Exonuclease</keyword>
<dbReference type="Pfam" id="PF00773">
    <property type="entry name" value="RNB"/>
    <property type="match status" value="1"/>
</dbReference>
<dbReference type="Pfam" id="PF17849">
    <property type="entry name" value="OB_Dis3"/>
    <property type="match status" value="1"/>
</dbReference>
<feature type="region of interest" description="Disordered" evidence="11">
    <location>
        <begin position="1043"/>
        <end position="1085"/>
    </location>
</feature>
<proteinExistence type="inferred from homology"/>
<comment type="subcellular location">
    <subcellularLocation>
        <location evidence="1">Nucleus</location>
    </subcellularLocation>
</comment>
<evidence type="ECO:0000256" key="6">
    <source>
        <dbReference type="ARBA" id="ARBA00022835"/>
    </source>
</evidence>
<dbReference type="GO" id="GO:0016075">
    <property type="term" value="P:rRNA catabolic process"/>
    <property type="evidence" value="ECO:0007669"/>
    <property type="project" value="TreeGrafter"/>
</dbReference>
<dbReference type="GO" id="GO:0006364">
    <property type="term" value="P:rRNA processing"/>
    <property type="evidence" value="ECO:0007669"/>
    <property type="project" value="UniProtKB-KW"/>
</dbReference>
<dbReference type="GO" id="GO:0071031">
    <property type="term" value="P:nuclear mRNA surveillance of mRNA 3'-end processing"/>
    <property type="evidence" value="ECO:0007669"/>
    <property type="project" value="TreeGrafter"/>
</dbReference>
<dbReference type="CDD" id="cd09862">
    <property type="entry name" value="PIN_Rrp44-like"/>
    <property type="match status" value="1"/>
</dbReference>
<keyword evidence="8" id="KW-0694">RNA-binding</keyword>
<dbReference type="InterPro" id="IPR050180">
    <property type="entry name" value="RNR_Ribonuclease"/>
</dbReference>
<dbReference type="SUPFAM" id="SSF50249">
    <property type="entry name" value="Nucleic acid-binding proteins"/>
    <property type="match status" value="3"/>
</dbReference>
<dbReference type="InterPro" id="IPR002716">
    <property type="entry name" value="PIN_dom"/>
</dbReference>
<evidence type="ECO:0000256" key="9">
    <source>
        <dbReference type="ARBA" id="ARBA00023242"/>
    </source>
</evidence>
<keyword evidence="4" id="KW-0540">Nuclease</keyword>
<dbReference type="Gene3D" id="2.40.50.140">
    <property type="entry name" value="Nucleic acid-binding proteins"/>
    <property type="match status" value="1"/>
</dbReference>
<dbReference type="FunFam" id="2.40.50.700:FF:000001">
    <property type="entry name" value="Exosome complex exonuclease exoribonuclease (Rrp44)"/>
    <property type="match status" value="1"/>
</dbReference>
<dbReference type="InterPro" id="IPR041505">
    <property type="entry name" value="Dis3_CSD2"/>
</dbReference>
<evidence type="ECO:0000256" key="11">
    <source>
        <dbReference type="SAM" id="MobiDB-lite"/>
    </source>
</evidence>
<evidence type="ECO:0000313" key="14">
    <source>
        <dbReference type="Proteomes" id="UP000383932"/>
    </source>
</evidence>
<keyword evidence="9" id="KW-0539">Nucleus</keyword>
<comment type="similarity">
    <text evidence="2">Belongs to the RNR ribonuclease family.</text>
</comment>
<evidence type="ECO:0000256" key="10">
    <source>
        <dbReference type="ARBA" id="ARBA00077930"/>
    </source>
</evidence>
<protein>
    <recommendedName>
        <fullName evidence="10">Ribosomal RNA-processing protein 44</fullName>
    </recommendedName>
</protein>
<dbReference type="Pfam" id="PF17216">
    <property type="entry name" value="Rrp44_CSD1"/>
    <property type="match status" value="1"/>
</dbReference>
<keyword evidence="6" id="KW-0271">Exosome</keyword>
<gene>
    <name evidence="13" type="ORF">CTheo_6551</name>
</gene>
<dbReference type="Gene3D" id="3.40.50.1010">
    <property type="entry name" value="5'-nuclease"/>
    <property type="match status" value="1"/>
</dbReference>
<dbReference type="InterPro" id="IPR001900">
    <property type="entry name" value="RNase_II/R"/>
</dbReference>
<reference evidence="13 14" key="1">
    <citation type="journal article" date="2019" name="Fungal Biol. Biotechnol.">
        <title>Draft genome sequence of fastidious pathogen Ceratobasidium theobromae, which causes vascular-streak dieback in Theobroma cacao.</title>
        <authorList>
            <person name="Ali S.S."/>
            <person name="Asman A."/>
            <person name="Shao J."/>
            <person name="Firmansyah A.P."/>
            <person name="Susilo A.W."/>
            <person name="Rosmana A."/>
            <person name="McMahon P."/>
            <person name="Junaid M."/>
            <person name="Guest D."/>
            <person name="Kheng T.Y."/>
            <person name="Meinhardt L.W."/>
            <person name="Bailey B.A."/>
        </authorList>
    </citation>
    <scope>NUCLEOTIDE SEQUENCE [LARGE SCALE GENOMIC DNA]</scope>
    <source>
        <strain evidence="13 14">CT2</strain>
    </source>
</reference>
<dbReference type="InterPro" id="IPR033771">
    <property type="entry name" value="Rrp44_CSD1"/>
</dbReference>
<feature type="compositionally biased region" description="Acidic residues" evidence="11">
    <location>
        <begin position="1056"/>
        <end position="1071"/>
    </location>
</feature>
<dbReference type="PROSITE" id="PS01175">
    <property type="entry name" value="RIBONUCLEASE_II"/>
    <property type="match status" value="1"/>
</dbReference>
<evidence type="ECO:0000256" key="3">
    <source>
        <dbReference type="ARBA" id="ARBA00022552"/>
    </source>
</evidence>
<dbReference type="InterPro" id="IPR033770">
    <property type="entry name" value="RRP44_S1"/>
</dbReference>
<feature type="domain" description="RNB" evidence="12">
    <location>
        <begin position="1224"/>
        <end position="1558"/>
    </location>
</feature>
<evidence type="ECO:0000256" key="5">
    <source>
        <dbReference type="ARBA" id="ARBA00022801"/>
    </source>
</evidence>
<dbReference type="GO" id="GO:0000175">
    <property type="term" value="F:3'-5'-RNA exonuclease activity"/>
    <property type="evidence" value="ECO:0007669"/>
    <property type="project" value="TreeGrafter"/>
</dbReference>
<comment type="caution">
    <text evidence="13">The sequence shown here is derived from an EMBL/GenBank/DDBJ whole genome shotgun (WGS) entry which is preliminary data.</text>
</comment>
<dbReference type="Gene3D" id="2.40.50.700">
    <property type="match status" value="1"/>
</dbReference>
<dbReference type="Gene3D" id="2.40.50.690">
    <property type="match status" value="1"/>
</dbReference>
<evidence type="ECO:0000256" key="4">
    <source>
        <dbReference type="ARBA" id="ARBA00022722"/>
    </source>
</evidence>
<dbReference type="GO" id="GO:0000177">
    <property type="term" value="C:cytoplasmic exosome (RNase complex)"/>
    <property type="evidence" value="ECO:0007669"/>
    <property type="project" value="TreeGrafter"/>
</dbReference>
<dbReference type="GO" id="GO:0000176">
    <property type="term" value="C:nuclear exosome (RNase complex)"/>
    <property type="evidence" value="ECO:0007669"/>
    <property type="project" value="UniProtKB-ARBA"/>
</dbReference>
<dbReference type="InterPro" id="IPR022966">
    <property type="entry name" value="RNase_II/R_CS"/>
</dbReference>
<evidence type="ECO:0000256" key="2">
    <source>
        <dbReference type="ARBA" id="ARBA00005785"/>
    </source>
</evidence>
<dbReference type="InterPro" id="IPR012340">
    <property type="entry name" value="NA-bd_OB-fold"/>
</dbReference>
<dbReference type="OrthoDB" id="372421at2759"/>